<accession>A0ABS0XI08</accession>
<comment type="caution">
    <text evidence="3">The sequence shown here is derived from an EMBL/GenBank/DDBJ whole genome shotgun (WGS) entry which is preliminary data.</text>
</comment>
<organism evidence="3 4">
    <name type="scientific">Streptomyces flavofungini</name>
    <dbReference type="NCBI Taxonomy" id="68200"/>
    <lineage>
        <taxon>Bacteria</taxon>
        <taxon>Bacillati</taxon>
        <taxon>Actinomycetota</taxon>
        <taxon>Actinomycetes</taxon>
        <taxon>Kitasatosporales</taxon>
        <taxon>Streptomycetaceae</taxon>
        <taxon>Streptomyces</taxon>
    </lineage>
</organism>
<sequence length="230" mass="23965">MKRSGPLFTLLAGLVLALFMLSVNATSGTGSSSYTDSSSDPAEPTAPPAASTPAERPSPTRAATPSPSPTPTKKAPADARYAGRTDDDSASVAITLRDGEAVAYFCDGRATESWLKGDVEDDGSMRLTGKNGAKLDGRIVGDKVRGTVEIRKRTWAFTAPRTSKPSGVYRATSEVRGQQLDGGWIVQPDGSQVGILKRDGKPAKAPRLDPDTGAVVLADGGRLTARPVVP</sequence>
<feature type="compositionally biased region" description="Basic and acidic residues" evidence="1">
    <location>
        <begin position="75"/>
        <end position="87"/>
    </location>
</feature>
<proteinExistence type="predicted"/>
<feature type="chain" id="PRO_5045480282" description="Serine/threonine protein kinase" evidence="2">
    <location>
        <begin position="26"/>
        <end position="230"/>
    </location>
</feature>
<dbReference type="RefSeq" id="WP_190119093.1">
    <property type="nucleotide sequence ID" value="NZ_BMVR01000013.1"/>
</dbReference>
<evidence type="ECO:0000313" key="3">
    <source>
        <dbReference type="EMBL" id="MBJ3812845.1"/>
    </source>
</evidence>
<dbReference type="Proteomes" id="UP000634780">
    <property type="component" value="Unassembled WGS sequence"/>
</dbReference>
<dbReference type="EMBL" id="JAEKOZ010000044">
    <property type="protein sequence ID" value="MBJ3812845.1"/>
    <property type="molecule type" value="Genomic_DNA"/>
</dbReference>
<evidence type="ECO:0000256" key="1">
    <source>
        <dbReference type="SAM" id="MobiDB-lite"/>
    </source>
</evidence>
<keyword evidence="2" id="KW-0732">Signal</keyword>
<feature type="compositionally biased region" description="Low complexity" evidence="1">
    <location>
        <begin position="28"/>
        <end position="65"/>
    </location>
</feature>
<evidence type="ECO:0000256" key="2">
    <source>
        <dbReference type="SAM" id="SignalP"/>
    </source>
</evidence>
<keyword evidence="4" id="KW-1185">Reference proteome</keyword>
<gene>
    <name evidence="3" type="ORF">JGB26_38245</name>
</gene>
<feature type="signal peptide" evidence="2">
    <location>
        <begin position="1"/>
        <end position="25"/>
    </location>
</feature>
<reference evidence="3 4" key="1">
    <citation type="submission" date="2020-12" db="EMBL/GenBank/DDBJ databases">
        <title>Streptomyces typhae sp. nov., a novel endophytic actinomycete isolated from the root of cattail pollen (Typha angustifolia L.).</title>
        <authorList>
            <person name="Peng C."/>
            <person name="Liu C."/>
        </authorList>
    </citation>
    <scope>NUCLEOTIDE SEQUENCE [LARGE SCALE GENOMIC DNA]</scope>
    <source>
        <strain evidence="3 4">JCM 4753</strain>
    </source>
</reference>
<evidence type="ECO:0008006" key="5">
    <source>
        <dbReference type="Google" id="ProtNLM"/>
    </source>
</evidence>
<name>A0ABS0XI08_9ACTN</name>
<feature type="region of interest" description="Disordered" evidence="1">
    <location>
        <begin position="28"/>
        <end position="87"/>
    </location>
</feature>
<protein>
    <recommendedName>
        <fullName evidence="5">Serine/threonine protein kinase</fullName>
    </recommendedName>
</protein>
<evidence type="ECO:0000313" key="4">
    <source>
        <dbReference type="Proteomes" id="UP000634780"/>
    </source>
</evidence>